<dbReference type="AlphaFoldDB" id="A0A2H0RLN3"/>
<evidence type="ECO:0000256" key="7">
    <source>
        <dbReference type="ARBA" id="ARBA00023125"/>
    </source>
</evidence>
<dbReference type="InterPro" id="IPR019760">
    <property type="entry name" value="DNA-dir_DNA_pol_A_CS"/>
</dbReference>
<dbReference type="InterPro" id="IPR036279">
    <property type="entry name" value="5-3_exonuclease_C_sf"/>
</dbReference>
<dbReference type="Gene3D" id="1.10.150.20">
    <property type="entry name" value="5' to 3' exonuclease, C-terminal subdomain"/>
    <property type="match status" value="2"/>
</dbReference>
<accession>A0A2H0RLN3</accession>
<evidence type="ECO:0000259" key="12">
    <source>
        <dbReference type="SMART" id="SM00475"/>
    </source>
</evidence>
<dbReference type="PANTHER" id="PTHR10133">
    <property type="entry name" value="DNA POLYMERASE I"/>
    <property type="match status" value="1"/>
</dbReference>
<dbReference type="EC" id="2.7.7.7" evidence="10 11"/>
<dbReference type="FunFam" id="1.10.150.20:FF:000003">
    <property type="entry name" value="DNA polymerase I"/>
    <property type="match status" value="1"/>
</dbReference>
<dbReference type="InterPro" id="IPR002421">
    <property type="entry name" value="5-3_exonuclease"/>
</dbReference>
<evidence type="ECO:0000259" key="13">
    <source>
        <dbReference type="SMART" id="SM00482"/>
    </source>
</evidence>
<feature type="domain" description="DNA-directed DNA polymerase family A palm" evidence="13">
    <location>
        <begin position="647"/>
        <end position="855"/>
    </location>
</feature>
<dbReference type="PROSITE" id="PS00447">
    <property type="entry name" value="DNA_POLYMERASE_A"/>
    <property type="match status" value="1"/>
</dbReference>
<name>A0A2H0RLN3_9BACT</name>
<dbReference type="Gene3D" id="1.20.1060.10">
    <property type="entry name" value="Taq DNA Polymerase, Chain T, domain 4"/>
    <property type="match status" value="1"/>
</dbReference>
<keyword evidence="2 11" id="KW-0808">Transferase</keyword>
<dbReference type="InterPro" id="IPR029060">
    <property type="entry name" value="PIN-like_dom_sf"/>
</dbReference>
<evidence type="ECO:0000256" key="11">
    <source>
        <dbReference type="RuleBase" id="RU004460"/>
    </source>
</evidence>
<comment type="similarity">
    <text evidence="1 11">Belongs to the DNA polymerase type-A family.</text>
</comment>
<keyword evidence="11" id="KW-0540">Nuclease</keyword>
<keyword evidence="5 11" id="KW-0227">DNA damage</keyword>
<dbReference type="NCBIfam" id="NF004397">
    <property type="entry name" value="PRK05755.1"/>
    <property type="match status" value="1"/>
</dbReference>
<dbReference type="GO" id="GO:0003677">
    <property type="term" value="F:DNA binding"/>
    <property type="evidence" value="ECO:0007669"/>
    <property type="project" value="UniProtKB-UniRule"/>
</dbReference>
<gene>
    <name evidence="11" type="primary">polA</name>
    <name evidence="14" type="ORF">COV06_03025</name>
</gene>
<dbReference type="NCBIfam" id="TIGR00593">
    <property type="entry name" value="pola"/>
    <property type="match status" value="1"/>
</dbReference>
<evidence type="ECO:0000313" key="14">
    <source>
        <dbReference type="EMBL" id="PIR47408.1"/>
    </source>
</evidence>
<evidence type="ECO:0000256" key="4">
    <source>
        <dbReference type="ARBA" id="ARBA00022705"/>
    </source>
</evidence>
<dbReference type="FunFam" id="1.20.1060.10:FF:000001">
    <property type="entry name" value="DNA polymerase I"/>
    <property type="match status" value="1"/>
</dbReference>
<dbReference type="SMART" id="SM00279">
    <property type="entry name" value="HhH2"/>
    <property type="match status" value="1"/>
</dbReference>
<keyword evidence="11" id="KW-0378">Hydrolase</keyword>
<dbReference type="Gene3D" id="3.30.70.370">
    <property type="match status" value="1"/>
</dbReference>
<dbReference type="InterPro" id="IPR043502">
    <property type="entry name" value="DNA/RNA_pol_sf"/>
</dbReference>
<dbReference type="SMART" id="SM00482">
    <property type="entry name" value="POLAc"/>
    <property type="match status" value="1"/>
</dbReference>
<dbReference type="PRINTS" id="PR00868">
    <property type="entry name" value="DNAPOLI"/>
</dbReference>
<evidence type="ECO:0000256" key="9">
    <source>
        <dbReference type="ARBA" id="ARBA00049244"/>
    </source>
</evidence>
<keyword evidence="6 11" id="KW-0239">DNA-directed DNA polymerase</keyword>
<evidence type="ECO:0000256" key="3">
    <source>
        <dbReference type="ARBA" id="ARBA00022695"/>
    </source>
</evidence>
<evidence type="ECO:0000256" key="1">
    <source>
        <dbReference type="ARBA" id="ARBA00007705"/>
    </source>
</evidence>
<feature type="domain" description="5'-3' exonuclease" evidence="12">
    <location>
        <begin position="6"/>
        <end position="271"/>
    </location>
</feature>
<comment type="catalytic activity">
    <reaction evidence="9 11">
        <text>DNA(n) + a 2'-deoxyribonucleoside 5'-triphosphate = DNA(n+1) + diphosphate</text>
        <dbReference type="Rhea" id="RHEA:22508"/>
        <dbReference type="Rhea" id="RHEA-COMP:17339"/>
        <dbReference type="Rhea" id="RHEA-COMP:17340"/>
        <dbReference type="ChEBI" id="CHEBI:33019"/>
        <dbReference type="ChEBI" id="CHEBI:61560"/>
        <dbReference type="ChEBI" id="CHEBI:173112"/>
        <dbReference type="EC" id="2.7.7.7"/>
    </reaction>
</comment>
<evidence type="ECO:0000256" key="6">
    <source>
        <dbReference type="ARBA" id="ARBA00022932"/>
    </source>
</evidence>
<dbReference type="SUPFAM" id="SSF88723">
    <property type="entry name" value="PIN domain-like"/>
    <property type="match status" value="1"/>
</dbReference>
<dbReference type="SUPFAM" id="SSF53098">
    <property type="entry name" value="Ribonuclease H-like"/>
    <property type="match status" value="1"/>
</dbReference>
<keyword evidence="7 11" id="KW-0238">DNA-binding</keyword>
<dbReference type="Pfam" id="PF02739">
    <property type="entry name" value="5_3_exonuc_N"/>
    <property type="match status" value="1"/>
</dbReference>
<dbReference type="PANTHER" id="PTHR10133:SF27">
    <property type="entry name" value="DNA POLYMERASE NU"/>
    <property type="match status" value="1"/>
</dbReference>
<reference evidence="14 15" key="1">
    <citation type="submission" date="2017-09" db="EMBL/GenBank/DDBJ databases">
        <title>Depth-based differentiation of microbial function through sediment-hosted aquifers and enrichment of novel symbionts in the deep terrestrial subsurface.</title>
        <authorList>
            <person name="Probst A.J."/>
            <person name="Ladd B."/>
            <person name="Jarett J.K."/>
            <person name="Geller-Mcgrath D.E."/>
            <person name="Sieber C.M."/>
            <person name="Emerson J.B."/>
            <person name="Anantharaman K."/>
            <person name="Thomas B.C."/>
            <person name="Malmstrom R."/>
            <person name="Stieglmeier M."/>
            <person name="Klingl A."/>
            <person name="Woyke T."/>
            <person name="Ryan C.M."/>
            <person name="Banfield J.F."/>
        </authorList>
    </citation>
    <scope>NUCLEOTIDE SEQUENCE [LARGE SCALE GENOMIC DNA]</scope>
    <source>
        <strain evidence="14">CG10_big_fil_rev_8_21_14_0_10_50_16</strain>
    </source>
</reference>
<dbReference type="CDD" id="cd09898">
    <property type="entry name" value="H3TH_53EXO"/>
    <property type="match status" value="1"/>
</dbReference>
<dbReference type="FunFam" id="1.10.150.20:FF:000002">
    <property type="entry name" value="DNA polymerase I"/>
    <property type="match status" value="1"/>
</dbReference>
<dbReference type="SMART" id="SM00475">
    <property type="entry name" value="53EXOc"/>
    <property type="match status" value="1"/>
</dbReference>
<dbReference type="SUPFAM" id="SSF47807">
    <property type="entry name" value="5' to 3' exonuclease, C-terminal subdomain"/>
    <property type="match status" value="1"/>
</dbReference>
<dbReference type="EMBL" id="PCYM01000006">
    <property type="protein sequence ID" value="PIR47408.1"/>
    <property type="molecule type" value="Genomic_DNA"/>
</dbReference>
<comment type="caution">
    <text evidence="14">The sequence shown here is derived from an EMBL/GenBank/DDBJ whole genome shotgun (WGS) entry which is preliminary data.</text>
</comment>
<dbReference type="InterPro" id="IPR012337">
    <property type="entry name" value="RNaseH-like_sf"/>
</dbReference>
<dbReference type="Pfam" id="PF00476">
    <property type="entry name" value="DNA_pol_A"/>
    <property type="match status" value="1"/>
</dbReference>
<dbReference type="InterPro" id="IPR020045">
    <property type="entry name" value="DNA_polI_H3TH"/>
</dbReference>
<dbReference type="InterPro" id="IPR001098">
    <property type="entry name" value="DNA-dir_DNA_pol_A_palm_dom"/>
</dbReference>
<dbReference type="SUPFAM" id="SSF56672">
    <property type="entry name" value="DNA/RNA polymerases"/>
    <property type="match status" value="1"/>
</dbReference>
<protein>
    <recommendedName>
        <fullName evidence="10 11">DNA polymerase I</fullName>
        <ecNumber evidence="10 11">2.7.7.7</ecNumber>
    </recommendedName>
</protein>
<keyword evidence="11" id="KW-0269">Exonuclease</keyword>
<dbReference type="GO" id="GO:0006261">
    <property type="term" value="P:DNA-templated DNA replication"/>
    <property type="evidence" value="ECO:0007669"/>
    <property type="project" value="UniProtKB-UniRule"/>
</dbReference>
<proteinExistence type="inferred from homology"/>
<sequence>MQAITKRLYIIDGNSILHRAWHAIPPLTTHEGLVVNAVYGFATVIDRLILEQHPTHLVVCWDVKGGTFRDEVFDDYKAGREVKEQELYDQVAYINEILDAYGIPYFGIEGYEADDLIGTIAEIERHNDATDTVIITGDLDALQLVDDSTEAHIFVKGFSNMKVYDVEAVRERFGFGPDHVIDYKALAGDSSDNIPGVKGIGAKTATTLIQLYGDLDGIYAALNDGSMEGSISPGVQKKLREDEKNARMSLELATIMRDVPMKFSFNKAQVEEADWQKVKQLYKRFEFANLLQRLESRGSVEKQEAKAPTKKIVRGFVIVDATGDNVSDLLDVFSGTETQYALEVVSHTPDLFGSSLTALALSNGLQTYVFPSPSKRTIQSLLPFLVSRAFITYDLKRLLKLFETVDATLSPEGFDVMVASYLVSVGDRKLSLDSIFASQLGSKAIDIPTDFTKDSGFITFGNAVAQYVPLAEHLTKRLQDSGMQSLYETIEHPLIQVLFEMERDGVMLDVDVLKKMSKVLEKELETLTKQIWKLAGRECNINSPSQLAEVLFTDLQLPVKGIKKTKTGYSTAASELEKLWETHAIVPLISQYREMSKLKSTYVDALPELVGADGRLHTSFNQTVAATGRLSSSDPNLQNIPIRTELGREIRKAFVTPKGHTLLALDYSQIELRLVAAFSKDEKMIKVFTSGGDIHKSTAAEVFNVPEEEVTKEQRRAAKAVNFGIIYGMGPRALSRNIDVSFQEAKEFIERYFEVFPAVRAYLDASLETAKEAGYAETLFGRRRELPDLDSGMQMLRASAERMAVNMPLQGAAADMIKMAMVEAQAWLMEEGYGGDARMILQVHDELVFEVKDSLVDTVAKKMKAVMEGVVQLPVPLTVDVEVGQDWKDMQPWNQTGS</sequence>
<organism evidence="14 15">
    <name type="scientific">Candidatus Uhrbacteria bacterium CG10_big_fil_rev_8_21_14_0_10_50_16</name>
    <dbReference type="NCBI Taxonomy" id="1975039"/>
    <lineage>
        <taxon>Bacteria</taxon>
        <taxon>Candidatus Uhriibacteriota</taxon>
    </lineage>
</organism>
<evidence type="ECO:0000256" key="10">
    <source>
        <dbReference type="NCBIfam" id="TIGR00593"/>
    </source>
</evidence>
<dbReference type="GO" id="GO:0006302">
    <property type="term" value="P:double-strand break repair"/>
    <property type="evidence" value="ECO:0007669"/>
    <property type="project" value="TreeGrafter"/>
</dbReference>
<dbReference type="InterPro" id="IPR002298">
    <property type="entry name" value="DNA_polymerase_A"/>
</dbReference>
<comment type="function">
    <text evidence="11">In addition to polymerase activity, this DNA polymerase exhibits 5'-3' exonuclease activity.</text>
</comment>
<dbReference type="Gene3D" id="3.30.420.10">
    <property type="entry name" value="Ribonuclease H-like superfamily/Ribonuclease H"/>
    <property type="match status" value="1"/>
</dbReference>
<dbReference type="Proteomes" id="UP000230084">
    <property type="component" value="Unassembled WGS sequence"/>
</dbReference>
<dbReference type="GO" id="GO:0008409">
    <property type="term" value="F:5'-3' exonuclease activity"/>
    <property type="evidence" value="ECO:0007669"/>
    <property type="project" value="UniProtKB-UniRule"/>
</dbReference>
<keyword evidence="8 11" id="KW-0234">DNA repair</keyword>
<dbReference type="GO" id="GO:0003887">
    <property type="term" value="F:DNA-directed DNA polymerase activity"/>
    <property type="evidence" value="ECO:0007669"/>
    <property type="project" value="UniProtKB-UniRule"/>
</dbReference>
<dbReference type="Gene3D" id="3.40.50.1010">
    <property type="entry name" value="5'-nuclease"/>
    <property type="match status" value="1"/>
</dbReference>
<dbReference type="CDD" id="cd09859">
    <property type="entry name" value="PIN_53EXO"/>
    <property type="match status" value="1"/>
</dbReference>
<dbReference type="InterPro" id="IPR018320">
    <property type="entry name" value="DNA_polymerase_1"/>
</dbReference>
<dbReference type="CDD" id="cd08637">
    <property type="entry name" value="DNA_pol_A_pol_I_C"/>
    <property type="match status" value="1"/>
</dbReference>
<keyword evidence="3 11" id="KW-0548">Nucleotidyltransferase</keyword>
<dbReference type="Pfam" id="PF01367">
    <property type="entry name" value="5_3_exonuc"/>
    <property type="match status" value="1"/>
</dbReference>
<evidence type="ECO:0000256" key="2">
    <source>
        <dbReference type="ARBA" id="ARBA00022679"/>
    </source>
</evidence>
<evidence type="ECO:0000313" key="15">
    <source>
        <dbReference type="Proteomes" id="UP000230084"/>
    </source>
</evidence>
<evidence type="ECO:0000256" key="8">
    <source>
        <dbReference type="ARBA" id="ARBA00023204"/>
    </source>
</evidence>
<evidence type="ECO:0000256" key="5">
    <source>
        <dbReference type="ARBA" id="ARBA00022763"/>
    </source>
</evidence>
<dbReference type="InterPro" id="IPR036397">
    <property type="entry name" value="RNaseH_sf"/>
</dbReference>
<dbReference type="InterPro" id="IPR020046">
    <property type="entry name" value="5-3_exonucl_a-hlix_arch_N"/>
</dbReference>
<dbReference type="InterPro" id="IPR008918">
    <property type="entry name" value="HhH2"/>
</dbReference>
<keyword evidence="4 11" id="KW-0235">DNA replication</keyword>